<gene>
    <name evidence="2" type="ORF">SAMIE_1006100</name>
</gene>
<evidence type="ECO:0000259" key="1">
    <source>
        <dbReference type="Pfam" id="PF00535"/>
    </source>
</evidence>
<accession>A0A494WA77</accession>
<keyword evidence="2" id="KW-0808">Transferase</keyword>
<dbReference type="Gene3D" id="3.90.550.10">
    <property type="entry name" value="Spore Coat Polysaccharide Biosynthesis Protein SpsA, Chain A"/>
    <property type="match status" value="1"/>
</dbReference>
<dbReference type="InterPro" id="IPR029044">
    <property type="entry name" value="Nucleotide-diphossugar_trans"/>
</dbReference>
<name>A0A494WA77_9SPHN</name>
<dbReference type="GO" id="GO:0016740">
    <property type="term" value="F:transferase activity"/>
    <property type="evidence" value="ECO:0007669"/>
    <property type="project" value="UniProtKB-KW"/>
</dbReference>
<proteinExistence type="predicted"/>
<feature type="domain" description="Glycosyltransferase 2-like" evidence="1">
    <location>
        <begin position="5"/>
        <end position="131"/>
    </location>
</feature>
<dbReference type="SUPFAM" id="SSF53448">
    <property type="entry name" value="Nucleotide-diphospho-sugar transferases"/>
    <property type="match status" value="1"/>
</dbReference>
<dbReference type="RefSeq" id="WP_066703857.1">
    <property type="nucleotide sequence ID" value="NZ_AP018664.1"/>
</dbReference>
<dbReference type="AlphaFoldDB" id="A0A494WA77"/>
<sequence length="282" mass="30530">MTVAVAIFAHQEERRIGACLASLPLDRADTVFHVLVNGTTDATAERARAAAGGRGNVIVHDIAQGGKSRTWNHMVHGLLTGGEEAVVFMDGDAQIVAGSIDALVADLGAHPQANAAAGLPMNGRMAAAYQAGLRAEGGMFGDLYALSGGFVRDIRTRGLRLPDDLIGDDGLVAAWAHTGLRDDSHWVHERVIACERAGFLCEQVSIARPSTWAMQYKRLVSYSVRFFQNRILSDIMTREGPDGLPARLSSLYGQWLPRFRPRPGLTGWFDRRALARMRKAAG</sequence>
<protein>
    <submittedName>
        <fullName evidence="2">Family 2 glycosyl transferase</fullName>
    </submittedName>
</protein>
<dbReference type="Proteomes" id="UP000279959">
    <property type="component" value="Chromosome"/>
</dbReference>
<evidence type="ECO:0000313" key="3">
    <source>
        <dbReference type="Proteomes" id="UP000279959"/>
    </source>
</evidence>
<dbReference type="KEGG" id="sami:SAMIE_1006100"/>
<keyword evidence="3" id="KW-1185">Reference proteome</keyword>
<dbReference type="EMBL" id="AP018664">
    <property type="protein sequence ID" value="BBD97109.1"/>
    <property type="molecule type" value="Genomic_DNA"/>
</dbReference>
<evidence type="ECO:0000313" key="2">
    <source>
        <dbReference type="EMBL" id="BBD97109.1"/>
    </source>
</evidence>
<reference evidence="2 3" key="1">
    <citation type="submission" date="2018-05" db="EMBL/GenBank/DDBJ databases">
        <title>Complete Genome Sequence of the Nonylphenol-Degrading Bacterium Sphingobium amiense DSM 16289T.</title>
        <authorList>
            <person name="Ootsuka M."/>
            <person name="Nishizawa T."/>
            <person name="Ohta H."/>
        </authorList>
    </citation>
    <scope>NUCLEOTIDE SEQUENCE [LARGE SCALE GENOMIC DNA]</scope>
    <source>
        <strain evidence="2 3">DSM 16289</strain>
    </source>
</reference>
<dbReference type="InterPro" id="IPR001173">
    <property type="entry name" value="Glyco_trans_2-like"/>
</dbReference>
<organism evidence="2 3">
    <name type="scientific">Sphingobium amiense</name>
    <dbReference type="NCBI Taxonomy" id="135719"/>
    <lineage>
        <taxon>Bacteria</taxon>
        <taxon>Pseudomonadati</taxon>
        <taxon>Pseudomonadota</taxon>
        <taxon>Alphaproteobacteria</taxon>
        <taxon>Sphingomonadales</taxon>
        <taxon>Sphingomonadaceae</taxon>
        <taxon>Sphingobium</taxon>
    </lineage>
</organism>
<dbReference type="Pfam" id="PF00535">
    <property type="entry name" value="Glycos_transf_2"/>
    <property type="match status" value="1"/>
</dbReference>